<dbReference type="InterPro" id="IPR016187">
    <property type="entry name" value="CTDL_fold"/>
</dbReference>
<keyword evidence="2" id="KW-0408">Iron</keyword>
<evidence type="ECO:0000256" key="1">
    <source>
        <dbReference type="ARBA" id="ARBA00023002"/>
    </source>
</evidence>
<dbReference type="InterPro" id="IPR017806">
    <property type="entry name" value="EgtB"/>
</dbReference>
<dbReference type="Gene3D" id="1.20.120.450">
    <property type="entry name" value="dinb family like domain"/>
    <property type="match status" value="1"/>
</dbReference>
<dbReference type="InterPro" id="IPR005532">
    <property type="entry name" value="SUMF_dom"/>
</dbReference>
<dbReference type="RefSeq" id="WP_405286456.1">
    <property type="nucleotide sequence ID" value="NZ_JBBHLI010000002.1"/>
</dbReference>
<keyword evidence="7" id="KW-1185">Reference proteome</keyword>
<dbReference type="NCBIfam" id="TIGR03440">
    <property type="entry name" value="egtB_TIGR03440"/>
    <property type="match status" value="1"/>
</dbReference>
<evidence type="ECO:0000256" key="2">
    <source>
        <dbReference type="ARBA" id="ARBA00023004"/>
    </source>
</evidence>
<dbReference type="InterPro" id="IPR051043">
    <property type="entry name" value="Sulfatase_Mod_Factor_Kinase"/>
</dbReference>
<dbReference type="SUPFAM" id="SSF109854">
    <property type="entry name" value="DinB/YfiT-like putative metalloenzymes"/>
    <property type="match status" value="1"/>
</dbReference>
<dbReference type="Proteomes" id="UP001484239">
    <property type="component" value="Unassembled WGS sequence"/>
</dbReference>
<evidence type="ECO:0000256" key="3">
    <source>
        <dbReference type="ARBA" id="ARBA00037882"/>
    </source>
</evidence>
<evidence type="ECO:0000313" key="6">
    <source>
        <dbReference type="EMBL" id="MEK9500374.1"/>
    </source>
</evidence>
<evidence type="ECO:0000313" key="7">
    <source>
        <dbReference type="Proteomes" id="UP001484239"/>
    </source>
</evidence>
<dbReference type="PANTHER" id="PTHR23150">
    <property type="entry name" value="SULFATASE MODIFYING FACTOR 1, 2"/>
    <property type="match status" value="1"/>
</dbReference>
<organism evidence="6 7">
    <name type="scientific">Gaopeijia maritima</name>
    <dbReference type="NCBI Taxonomy" id="3119007"/>
    <lineage>
        <taxon>Bacteria</taxon>
        <taxon>Pseudomonadati</taxon>
        <taxon>Gemmatimonadota</taxon>
        <taxon>Longimicrobiia</taxon>
        <taxon>Gaopeijiales</taxon>
        <taxon>Gaopeijiaceae</taxon>
        <taxon>Gaopeijia</taxon>
    </lineage>
</organism>
<dbReference type="InterPro" id="IPR024775">
    <property type="entry name" value="DinB-like"/>
</dbReference>
<keyword evidence="1" id="KW-0560">Oxidoreductase</keyword>
<dbReference type="InterPro" id="IPR034660">
    <property type="entry name" value="DinB/YfiT-like"/>
</dbReference>
<proteinExistence type="predicted"/>
<comment type="caution">
    <text evidence="6">The sequence shown here is derived from an EMBL/GenBank/DDBJ whole genome shotgun (WGS) entry which is preliminary data.</text>
</comment>
<protein>
    <submittedName>
        <fullName evidence="6">Ergothioneine biosynthesis protein EgtB</fullName>
    </submittedName>
</protein>
<dbReference type="Pfam" id="PF03781">
    <property type="entry name" value="FGE-sulfatase"/>
    <property type="match status" value="1"/>
</dbReference>
<dbReference type="EMBL" id="JBBHLI010000002">
    <property type="protein sequence ID" value="MEK9500374.1"/>
    <property type="molecule type" value="Genomic_DNA"/>
</dbReference>
<sequence>MSLHAGRSLSAFELADRLQEARARTLLLVAGVSESDLRLQHDPLMSPIVWDLGHIAHFEEVWLLENIEGDTPGREGLRGMYDPFRNPRAGRAALELPGRADALGYLAEVRASVLSLISDLDLTSSAPLLADGFVFRMVLQHEYQHGETILQTLQLKQGAPWSPPRALGCLPTAAAPNELDPAMIRIPAGTYPLGTDDRSEAYDNERPRHAVELPAFRMDRTPVTGGDWLSFMADGGYERPELWADEGWAWRTEAGIEAPKYWRREGGRWLQRLFDLERDVDPRRPVCHIDYWEADAFARWAGKRLPTEAEWEVAALWDPSEGRMRRFPWGDDPATPLVANIDQLAFDTMPVGSYPAGASPSGCLGMIGDVWEWTSTPFHGYPGYRTFPYPEYSEVFFGSEYRVLRGGSWATRSGAVRGTFRNWDYPIRRQIFSGLRCAADD</sequence>
<gene>
    <name evidence="6" type="primary">egtB</name>
    <name evidence="6" type="ORF">WI372_05245</name>
</gene>
<dbReference type="PANTHER" id="PTHR23150:SF36">
    <property type="entry name" value="HERCYNINE OXYGENASE"/>
    <property type="match status" value="1"/>
</dbReference>
<evidence type="ECO:0000259" key="5">
    <source>
        <dbReference type="Pfam" id="PF12867"/>
    </source>
</evidence>
<feature type="domain" description="Sulfatase-modifying factor enzyme-like" evidence="4">
    <location>
        <begin position="181"/>
        <end position="438"/>
    </location>
</feature>
<dbReference type="InterPro" id="IPR042095">
    <property type="entry name" value="SUMF_sf"/>
</dbReference>
<dbReference type="SUPFAM" id="SSF56436">
    <property type="entry name" value="C-type lectin-like"/>
    <property type="match status" value="1"/>
</dbReference>
<feature type="domain" description="DinB-like" evidence="5">
    <location>
        <begin position="18"/>
        <end position="149"/>
    </location>
</feature>
<evidence type="ECO:0000259" key="4">
    <source>
        <dbReference type="Pfam" id="PF03781"/>
    </source>
</evidence>
<name>A0ABU9E8D9_9BACT</name>
<accession>A0ABU9E8D9</accession>
<dbReference type="Pfam" id="PF12867">
    <property type="entry name" value="DinB_2"/>
    <property type="match status" value="1"/>
</dbReference>
<reference evidence="6 7" key="1">
    <citation type="submission" date="2024-02" db="EMBL/GenBank/DDBJ databases">
        <title>A novel Gemmatimonadota bacterium.</title>
        <authorList>
            <person name="Du Z.-J."/>
            <person name="Ye Y.-Q."/>
        </authorList>
    </citation>
    <scope>NUCLEOTIDE SEQUENCE [LARGE SCALE GENOMIC DNA]</scope>
    <source>
        <strain evidence="6 7">DH-20</strain>
    </source>
</reference>
<comment type="pathway">
    <text evidence="3">Amino-acid biosynthesis; ergothioneine biosynthesis.</text>
</comment>
<dbReference type="Gene3D" id="3.90.1580.10">
    <property type="entry name" value="paralog of FGE (formylglycine-generating enzyme)"/>
    <property type="match status" value="1"/>
</dbReference>